<feature type="active site" description="Proton donor/acceptor" evidence="6">
    <location>
        <position position="121"/>
    </location>
</feature>
<evidence type="ECO:0000313" key="9">
    <source>
        <dbReference type="Proteomes" id="UP000811545"/>
    </source>
</evidence>
<dbReference type="Proteomes" id="UP000811545">
    <property type="component" value="Unassembled WGS sequence"/>
</dbReference>
<dbReference type="GO" id="GO:0071555">
    <property type="term" value="P:cell wall organization"/>
    <property type="evidence" value="ECO:0007669"/>
    <property type="project" value="UniProtKB-UniRule"/>
</dbReference>
<feature type="active site" description="Nucleophile" evidence="6">
    <location>
        <position position="143"/>
    </location>
</feature>
<gene>
    <name evidence="8" type="ORF">DDT42_01831</name>
</gene>
<reference evidence="8 9" key="1">
    <citation type="journal article" date="2021" name="bioRxiv">
        <title>Unique metabolic strategies in Hadean analogues reveal hints for primordial physiology.</title>
        <authorList>
            <person name="Nobu M.K."/>
            <person name="Nakai R."/>
            <person name="Tamazawa S."/>
            <person name="Mori H."/>
            <person name="Toyoda A."/>
            <person name="Ijiri A."/>
            <person name="Suzuki S."/>
            <person name="Kurokawa K."/>
            <person name="Kamagata Y."/>
            <person name="Tamaki H."/>
        </authorList>
    </citation>
    <scope>NUCLEOTIDE SEQUENCE [LARGE SCALE GENOMIC DNA]</scope>
    <source>
        <strain evidence="8">BS525</strain>
    </source>
</reference>
<comment type="pathway">
    <text evidence="1 6">Cell wall biogenesis; peptidoglycan biosynthesis.</text>
</comment>
<dbReference type="InterPro" id="IPR005490">
    <property type="entry name" value="LD_TPept_cat_dom"/>
</dbReference>
<dbReference type="PANTHER" id="PTHR36699">
    <property type="entry name" value="LD-TRANSPEPTIDASE"/>
    <property type="match status" value="1"/>
</dbReference>
<comment type="caution">
    <text evidence="8">The sequence shown here is derived from an EMBL/GenBank/DDBJ whole genome shotgun (WGS) entry which is preliminary data.</text>
</comment>
<keyword evidence="4 6" id="KW-0573">Peptidoglycan synthesis</keyword>
<dbReference type="PROSITE" id="PS52029">
    <property type="entry name" value="LD_TPASE"/>
    <property type="match status" value="1"/>
</dbReference>
<evidence type="ECO:0000256" key="2">
    <source>
        <dbReference type="ARBA" id="ARBA00022679"/>
    </source>
</evidence>
<evidence type="ECO:0000256" key="5">
    <source>
        <dbReference type="ARBA" id="ARBA00023316"/>
    </source>
</evidence>
<evidence type="ECO:0000313" key="8">
    <source>
        <dbReference type="EMBL" id="MBT9145953.1"/>
    </source>
</evidence>
<dbReference type="PANTHER" id="PTHR36699:SF1">
    <property type="entry name" value="L,D-TRANSPEPTIDASE YAFK-RELATED"/>
    <property type="match status" value="1"/>
</dbReference>
<protein>
    <recommendedName>
        <fullName evidence="7">L,D-TPase catalytic domain-containing protein</fullName>
    </recommendedName>
</protein>
<keyword evidence="3 6" id="KW-0133">Cell shape</keyword>
<dbReference type="GO" id="GO:0016740">
    <property type="term" value="F:transferase activity"/>
    <property type="evidence" value="ECO:0007669"/>
    <property type="project" value="UniProtKB-KW"/>
</dbReference>
<dbReference type="AlphaFoldDB" id="A0A9E2BI32"/>
<feature type="domain" description="L,D-TPase catalytic" evidence="7">
    <location>
        <begin position="31"/>
        <end position="167"/>
    </location>
</feature>
<dbReference type="PROSITE" id="PS51257">
    <property type="entry name" value="PROKAR_LIPOPROTEIN"/>
    <property type="match status" value="1"/>
</dbReference>
<name>A0A9E2BI32_PSYF1</name>
<evidence type="ECO:0000259" key="7">
    <source>
        <dbReference type="PROSITE" id="PS52029"/>
    </source>
</evidence>
<sequence>MVKTIISLTAISILSCLLFSSITWATLPKADKVIVIKSKRVLILLKDSEILKIYRIALGKNPAGHKNQEGDQKTPEGNYFITSRNQQSKYYLALNISYPNEFDIQNAKKLGVSPGNNIAIHGLPKDLEDLGKFHRRMDWTDGCIAVTNKEMEEIWQLVADGTPIEIKP</sequence>
<dbReference type="GO" id="GO:0009252">
    <property type="term" value="P:peptidoglycan biosynthetic process"/>
    <property type="evidence" value="ECO:0007669"/>
    <property type="project" value="UniProtKB-KW"/>
</dbReference>
<keyword evidence="5 6" id="KW-0961">Cell wall biogenesis/degradation</keyword>
<evidence type="ECO:0000256" key="6">
    <source>
        <dbReference type="PROSITE-ProRule" id="PRU01373"/>
    </source>
</evidence>
<dbReference type="SUPFAM" id="SSF141523">
    <property type="entry name" value="L,D-transpeptidase catalytic domain-like"/>
    <property type="match status" value="1"/>
</dbReference>
<evidence type="ECO:0000256" key="1">
    <source>
        <dbReference type="ARBA" id="ARBA00004752"/>
    </source>
</evidence>
<dbReference type="Gene3D" id="2.40.440.10">
    <property type="entry name" value="L,D-transpeptidase catalytic domain-like"/>
    <property type="match status" value="1"/>
</dbReference>
<dbReference type="EMBL" id="QLTW01000239">
    <property type="protein sequence ID" value="MBT9145953.1"/>
    <property type="molecule type" value="Genomic_DNA"/>
</dbReference>
<evidence type="ECO:0000256" key="4">
    <source>
        <dbReference type="ARBA" id="ARBA00022984"/>
    </source>
</evidence>
<proteinExistence type="predicted"/>
<evidence type="ECO:0000256" key="3">
    <source>
        <dbReference type="ARBA" id="ARBA00022960"/>
    </source>
</evidence>
<dbReference type="CDD" id="cd16913">
    <property type="entry name" value="YkuD_like"/>
    <property type="match status" value="1"/>
</dbReference>
<dbReference type="InterPro" id="IPR038063">
    <property type="entry name" value="Transpep_catalytic_dom"/>
</dbReference>
<accession>A0A9E2BI32</accession>
<keyword evidence="2" id="KW-0808">Transferase</keyword>
<organism evidence="8 9">
    <name type="scientific">Psychracetigena formicireducens</name>
    <dbReference type="NCBI Taxonomy" id="2986056"/>
    <lineage>
        <taxon>Bacteria</taxon>
        <taxon>Bacillati</taxon>
        <taxon>Candidatus Lithacetigenota</taxon>
        <taxon>Candidatus Psychracetigena</taxon>
    </lineage>
</organism>
<dbReference type="GO" id="GO:0008360">
    <property type="term" value="P:regulation of cell shape"/>
    <property type="evidence" value="ECO:0007669"/>
    <property type="project" value="UniProtKB-UniRule"/>
</dbReference>
<dbReference type="Pfam" id="PF03734">
    <property type="entry name" value="YkuD"/>
    <property type="match status" value="1"/>
</dbReference>